<evidence type="ECO:0000256" key="5">
    <source>
        <dbReference type="ARBA" id="ARBA00022989"/>
    </source>
</evidence>
<gene>
    <name evidence="10" type="ORF">CAE01nite_18210</name>
</gene>
<dbReference type="InterPro" id="IPR050171">
    <property type="entry name" value="MFS_Transporters"/>
</dbReference>
<feature type="transmembrane region" description="Helical" evidence="8">
    <location>
        <begin position="56"/>
        <end position="76"/>
    </location>
</feature>
<evidence type="ECO:0000256" key="3">
    <source>
        <dbReference type="ARBA" id="ARBA00022475"/>
    </source>
</evidence>
<feature type="transmembrane region" description="Helical" evidence="8">
    <location>
        <begin position="172"/>
        <end position="192"/>
    </location>
</feature>
<feature type="transmembrane region" description="Helical" evidence="8">
    <location>
        <begin position="20"/>
        <end position="44"/>
    </location>
</feature>
<evidence type="ECO:0000313" key="11">
    <source>
        <dbReference type="Proteomes" id="UP000321181"/>
    </source>
</evidence>
<evidence type="ECO:0000256" key="8">
    <source>
        <dbReference type="SAM" id="Phobius"/>
    </source>
</evidence>
<dbReference type="InterPro" id="IPR011701">
    <property type="entry name" value="MFS"/>
</dbReference>
<dbReference type="SUPFAM" id="SSF103473">
    <property type="entry name" value="MFS general substrate transporter"/>
    <property type="match status" value="1"/>
</dbReference>
<dbReference type="InterPro" id="IPR036259">
    <property type="entry name" value="MFS_trans_sf"/>
</dbReference>
<name>A0A512DCA9_9CELL</name>
<feature type="domain" description="Major facilitator superfamily (MFS) profile" evidence="9">
    <location>
        <begin position="19"/>
        <end position="423"/>
    </location>
</feature>
<dbReference type="PANTHER" id="PTHR23517">
    <property type="entry name" value="RESISTANCE PROTEIN MDTM, PUTATIVE-RELATED-RELATED"/>
    <property type="match status" value="1"/>
</dbReference>
<keyword evidence="11" id="KW-1185">Reference proteome</keyword>
<keyword evidence="6 8" id="KW-0472">Membrane</keyword>
<feature type="transmembrane region" description="Helical" evidence="8">
    <location>
        <begin position="245"/>
        <end position="261"/>
    </location>
</feature>
<keyword evidence="5 8" id="KW-1133">Transmembrane helix</keyword>
<comment type="subcellular location">
    <subcellularLocation>
        <location evidence="1">Cell membrane</location>
        <topology evidence="1">Multi-pass membrane protein</topology>
    </subcellularLocation>
</comment>
<evidence type="ECO:0000259" key="9">
    <source>
        <dbReference type="PROSITE" id="PS50850"/>
    </source>
</evidence>
<feature type="transmembrane region" description="Helical" evidence="8">
    <location>
        <begin position="373"/>
        <end position="392"/>
    </location>
</feature>
<organism evidence="10 11">
    <name type="scientific">Cellulomonas aerilata</name>
    <dbReference type="NCBI Taxonomy" id="515326"/>
    <lineage>
        <taxon>Bacteria</taxon>
        <taxon>Bacillati</taxon>
        <taxon>Actinomycetota</taxon>
        <taxon>Actinomycetes</taxon>
        <taxon>Micrococcales</taxon>
        <taxon>Cellulomonadaceae</taxon>
        <taxon>Cellulomonas</taxon>
    </lineage>
</organism>
<dbReference type="EMBL" id="BJYY01000013">
    <property type="protein sequence ID" value="GEO34096.1"/>
    <property type="molecule type" value="Genomic_DNA"/>
</dbReference>
<dbReference type="InterPro" id="IPR020846">
    <property type="entry name" value="MFS_dom"/>
</dbReference>
<protein>
    <submittedName>
        <fullName evidence="10">MFS transporter</fullName>
    </submittedName>
</protein>
<feature type="transmembrane region" description="Helical" evidence="8">
    <location>
        <begin position="310"/>
        <end position="342"/>
    </location>
</feature>
<feature type="transmembrane region" description="Helical" evidence="8">
    <location>
        <begin position="281"/>
        <end position="303"/>
    </location>
</feature>
<dbReference type="CDD" id="cd17329">
    <property type="entry name" value="MFS_MdtH_MDR_like"/>
    <property type="match status" value="1"/>
</dbReference>
<accession>A0A512DCA9</accession>
<proteinExistence type="predicted"/>
<sequence length="491" mass="51606">MPTPPPAAVRTRVGDLPAAFWWLWLAVLVTWIGRFVVPFLTLYLTSDAGLSSAQAGTVVAAYGVGIVVSTLVGGVLTDRVGRKATLAGSELLSAVALLLVPSFASPVGIAVLLLVYGLVSGAAQPAIATMVADMVPPAHRRAAFSYNTWAINLGYAIGPMLAGLLADQAFELLFYAQAGVLVVSGLVVLAKVPETRHVGGRRPQGRRARVRAASPADVLDAPPAAAVPADRPADLPAPRVWRDRVFLTFVLAMFLYSVVYVQSTTTLPLVMTEQGMTSREYGYLLTLNGLLLCLLQIPAVRLLGRWRHEVVLATAVAVTAVGMLVQSAATTLAVLGLAVAVWTLGELGTHPVAQATSADLAPARSRGRYQGTYALSFSAATVVAPIVGGLVLDAFGSRVLWWGCAGLCLLVCVLLTLTARSRERRAVQVLAENEGHDAPTTTAPGGPDRPADRTHPADRAHPADPTYPADRPLPETTPAPATGAVQDLRVR</sequence>
<evidence type="ECO:0000256" key="4">
    <source>
        <dbReference type="ARBA" id="ARBA00022692"/>
    </source>
</evidence>
<evidence type="ECO:0000256" key="1">
    <source>
        <dbReference type="ARBA" id="ARBA00004651"/>
    </source>
</evidence>
<dbReference type="PROSITE" id="PS50850">
    <property type="entry name" value="MFS"/>
    <property type="match status" value="1"/>
</dbReference>
<evidence type="ECO:0000256" key="2">
    <source>
        <dbReference type="ARBA" id="ARBA00022448"/>
    </source>
</evidence>
<feature type="transmembrane region" description="Helical" evidence="8">
    <location>
        <begin position="96"/>
        <end position="123"/>
    </location>
</feature>
<evidence type="ECO:0000313" key="10">
    <source>
        <dbReference type="EMBL" id="GEO34096.1"/>
    </source>
</evidence>
<dbReference type="Gene3D" id="1.20.1250.20">
    <property type="entry name" value="MFS general substrate transporter like domains"/>
    <property type="match status" value="2"/>
</dbReference>
<keyword evidence="2" id="KW-0813">Transport</keyword>
<dbReference type="RefSeq" id="WP_146903097.1">
    <property type="nucleotide sequence ID" value="NZ_BAAARM010000003.1"/>
</dbReference>
<dbReference type="PANTHER" id="PTHR23517:SF2">
    <property type="entry name" value="MULTIDRUG RESISTANCE PROTEIN MDTH"/>
    <property type="match status" value="1"/>
</dbReference>
<dbReference type="Proteomes" id="UP000321181">
    <property type="component" value="Unassembled WGS sequence"/>
</dbReference>
<feature type="compositionally biased region" description="Basic and acidic residues" evidence="7">
    <location>
        <begin position="449"/>
        <end position="462"/>
    </location>
</feature>
<reference evidence="10 11" key="1">
    <citation type="submission" date="2019-07" db="EMBL/GenBank/DDBJ databases">
        <title>Whole genome shotgun sequence of Cellulomonas aerilata NBRC 106308.</title>
        <authorList>
            <person name="Hosoyama A."/>
            <person name="Uohara A."/>
            <person name="Ohji S."/>
            <person name="Ichikawa N."/>
        </authorList>
    </citation>
    <scope>NUCLEOTIDE SEQUENCE [LARGE SCALE GENOMIC DNA]</scope>
    <source>
        <strain evidence="10 11">NBRC 106308</strain>
    </source>
</reference>
<feature type="transmembrane region" description="Helical" evidence="8">
    <location>
        <begin position="144"/>
        <end position="166"/>
    </location>
</feature>
<comment type="caution">
    <text evidence="10">The sequence shown here is derived from an EMBL/GenBank/DDBJ whole genome shotgun (WGS) entry which is preliminary data.</text>
</comment>
<dbReference type="OrthoDB" id="9810492at2"/>
<evidence type="ECO:0000256" key="7">
    <source>
        <dbReference type="SAM" id="MobiDB-lite"/>
    </source>
</evidence>
<dbReference type="Pfam" id="PF07690">
    <property type="entry name" value="MFS_1"/>
    <property type="match status" value="1"/>
</dbReference>
<keyword evidence="4 8" id="KW-0812">Transmembrane</keyword>
<feature type="transmembrane region" description="Helical" evidence="8">
    <location>
        <begin position="399"/>
        <end position="419"/>
    </location>
</feature>
<dbReference type="AlphaFoldDB" id="A0A512DCA9"/>
<evidence type="ECO:0000256" key="6">
    <source>
        <dbReference type="ARBA" id="ARBA00023136"/>
    </source>
</evidence>
<dbReference type="GO" id="GO:0005886">
    <property type="term" value="C:plasma membrane"/>
    <property type="evidence" value="ECO:0007669"/>
    <property type="project" value="UniProtKB-SubCell"/>
</dbReference>
<feature type="region of interest" description="Disordered" evidence="7">
    <location>
        <begin position="430"/>
        <end position="491"/>
    </location>
</feature>
<dbReference type="GO" id="GO:0022857">
    <property type="term" value="F:transmembrane transporter activity"/>
    <property type="evidence" value="ECO:0007669"/>
    <property type="project" value="InterPro"/>
</dbReference>
<keyword evidence="3" id="KW-1003">Cell membrane</keyword>